<dbReference type="AlphaFoldDB" id="A0A518BWQ3"/>
<dbReference type="SUPFAM" id="SSF141371">
    <property type="entry name" value="PilZ domain-like"/>
    <property type="match status" value="1"/>
</dbReference>
<gene>
    <name evidence="2" type="ORF">Pan265_12550</name>
</gene>
<dbReference type="Pfam" id="PF07238">
    <property type="entry name" value="PilZ"/>
    <property type="match status" value="1"/>
</dbReference>
<dbReference type="Gene3D" id="2.40.10.220">
    <property type="entry name" value="predicted glycosyltransferase like domains"/>
    <property type="match status" value="1"/>
</dbReference>
<dbReference type="GO" id="GO:0035438">
    <property type="term" value="F:cyclic-di-GMP binding"/>
    <property type="evidence" value="ECO:0007669"/>
    <property type="project" value="InterPro"/>
</dbReference>
<feature type="domain" description="PilZ" evidence="1">
    <location>
        <begin position="8"/>
        <end position="102"/>
    </location>
</feature>
<evidence type="ECO:0000313" key="3">
    <source>
        <dbReference type="Proteomes" id="UP000320386"/>
    </source>
</evidence>
<keyword evidence="3" id="KW-1185">Reference proteome</keyword>
<dbReference type="RefSeq" id="WP_145445554.1">
    <property type="nucleotide sequence ID" value="NZ_CP036280.1"/>
</dbReference>
<reference evidence="2 3" key="1">
    <citation type="submission" date="2019-02" db="EMBL/GenBank/DDBJ databases">
        <title>Deep-cultivation of Planctomycetes and their phenomic and genomic characterization uncovers novel biology.</title>
        <authorList>
            <person name="Wiegand S."/>
            <person name="Jogler M."/>
            <person name="Boedeker C."/>
            <person name="Pinto D."/>
            <person name="Vollmers J."/>
            <person name="Rivas-Marin E."/>
            <person name="Kohn T."/>
            <person name="Peeters S.H."/>
            <person name="Heuer A."/>
            <person name="Rast P."/>
            <person name="Oberbeckmann S."/>
            <person name="Bunk B."/>
            <person name="Jeske O."/>
            <person name="Meyerdierks A."/>
            <person name="Storesund J.E."/>
            <person name="Kallscheuer N."/>
            <person name="Luecker S."/>
            <person name="Lage O.M."/>
            <person name="Pohl T."/>
            <person name="Merkel B.J."/>
            <person name="Hornburger P."/>
            <person name="Mueller R.-W."/>
            <person name="Bruemmer F."/>
            <person name="Labrenz M."/>
            <person name="Spormann A.M."/>
            <person name="Op den Camp H."/>
            <person name="Overmann J."/>
            <person name="Amann R."/>
            <person name="Jetten M.S.M."/>
            <person name="Mascher T."/>
            <person name="Medema M.H."/>
            <person name="Devos D.P."/>
            <person name="Kaster A.-K."/>
            <person name="Ovreas L."/>
            <person name="Rohde M."/>
            <person name="Galperin M.Y."/>
            <person name="Jogler C."/>
        </authorList>
    </citation>
    <scope>NUCLEOTIDE SEQUENCE [LARGE SCALE GENOMIC DNA]</scope>
    <source>
        <strain evidence="2 3">Pan265</strain>
    </source>
</reference>
<protein>
    <submittedName>
        <fullName evidence="2">PilZ domain protein</fullName>
    </submittedName>
</protein>
<dbReference type="Proteomes" id="UP000320386">
    <property type="component" value="Chromosome"/>
</dbReference>
<evidence type="ECO:0000313" key="2">
    <source>
        <dbReference type="EMBL" id="QDU71405.1"/>
    </source>
</evidence>
<proteinExistence type="predicted"/>
<dbReference type="KEGG" id="mcad:Pan265_12550"/>
<evidence type="ECO:0000259" key="1">
    <source>
        <dbReference type="Pfam" id="PF07238"/>
    </source>
</evidence>
<organism evidence="2 3">
    <name type="scientific">Mucisphaera calidilacus</name>
    <dbReference type="NCBI Taxonomy" id="2527982"/>
    <lineage>
        <taxon>Bacteria</taxon>
        <taxon>Pseudomonadati</taxon>
        <taxon>Planctomycetota</taxon>
        <taxon>Phycisphaerae</taxon>
        <taxon>Phycisphaerales</taxon>
        <taxon>Phycisphaeraceae</taxon>
        <taxon>Mucisphaera</taxon>
    </lineage>
</organism>
<sequence>MTDNKNQDRRRHPRWPIEKPVKVRDRTTGRYLAGQSLDASWSGIRLRFTNPTNLRPGQTVDVSLPDDAQRGFLRSEALIPAAVVRVDNHDTIALRLGIDTPQRQAA</sequence>
<name>A0A518BWQ3_9BACT</name>
<dbReference type="OrthoDB" id="9940125at2"/>
<dbReference type="EMBL" id="CP036280">
    <property type="protein sequence ID" value="QDU71405.1"/>
    <property type="molecule type" value="Genomic_DNA"/>
</dbReference>
<dbReference type="InterPro" id="IPR009875">
    <property type="entry name" value="PilZ_domain"/>
</dbReference>
<accession>A0A518BWQ3</accession>